<gene>
    <name evidence="10" type="ORF">METZ01_LOCUS39010</name>
</gene>
<dbReference type="InterPro" id="IPR014732">
    <property type="entry name" value="OMPdecase"/>
</dbReference>
<dbReference type="GO" id="GO:0005829">
    <property type="term" value="C:cytosol"/>
    <property type="evidence" value="ECO:0007669"/>
    <property type="project" value="TreeGrafter"/>
</dbReference>
<dbReference type="EMBL" id="UINC01001668">
    <property type="protein sequence ID" value="SUZ86156.1"/>
    <property type="molecule type" value="Genomic_DNA"/>
</dbReference>
<evidence type="ECO:0000256" key="7">
    <source>
        <dbReference type="ARBA" id="ARBA00023239"/>
    </source>
</evidence>
<dbReference type="PANTHER" id="PTHR32119:SF2">
    <property type="entry name" value="OROTIDINE 5'-PHOSPHATE DECARBOXYLASE"/>
    <property type="match status" value="1"/>
</dbReference>
<protein>
    <recommendedName>
        <fullName evidence="4">Orotidine 5'-phosphate decarboxylase</fullName>
        <ecNumber evidence="3">4.1.1.23</ecNumber>
    </recommendedName>
    <alternativeName>
        <fullName evidence="8">OMP decarboxylase</fullName>
    </alternativeName>
</protein>
<dbReference type="GO" id="GO:0006207">
    <property type="term" value="P:'de novo' pyrimidine nucleobase biosynthetic process"/>
    <property type="evidence" value="ECO:0007669"/>
    <property type="project" value="InterPro"/>
</dbReference>
<dbReference type="InterPro" id="IPR013785">
    <property type="entry name" value="Aldolase_TIM"/>
</dbReference>
<dbReference type="PANTHER" id="PTHR32119">
    <property type="entry name" value="OROTIDINE 5'-PHOSPHATE DECARBOXYLASE"/>
    <property type="match status" value="1"/>
</dbReference>
<evidence type="ECO:0000256" key="2">
    <source>
        <dbReference type="ARBA" id="ARBA00011738"/>
    </source>
</evidence>
<dbReference type="InterPro" id="IPR047596">
    <property type="entry name" value="OMPdecase_bac"/>
</dbReference>
<dbReference type="GO" id="GO:0004590">
    <property type="term" value="F:orotidine-5'-phosphate decarboxylase activity"/>
    <property type="evidence" value="ECO:0007669"/>
    <property type="project" value="UniProtKB-EC"/>
</dbReference>
<evidence type="ECO:0000259" key="9">
    <source>
        <dbReference type="SMART" id="SM00934"/>
    </source>
</evidence>
<keyword evidence="5" id="KW-0210">Decarboxylase</keyword>
<dbReference type="InterPro" id="IPR018089">
    <property type="entry name" value="OMPdecase_AS"/>
</dbReference>
<dbReference type="InterPro" id="IPR011060">
    <property type="entry name" value="RibuloseP-bd_barrel"/>
</dbReference>
<evidence type="ECO:0000256" key="1">
    <source>
        <dbReference type="ARBA" id="ARBA00004861"/>
    </source>
</evidence>
<dbReference type="SUPFAM" id="SSF51366">
    <property type="entry name" value="Ribulose-phoshate binding barrel"/>
    <property type="match status" value="1"/>
</dbReference>
<dbReference type="UniPathway" id="UPA00070">
    <property type="reaction ID" value="UER00120"/>
</dbReference>
<keyword evidence="7" id="KW-0456">Lyase</keyword>
<dbReference type="EC" id="4.1.1.23" evidence="3"/>
<evidence type="ECO:0000256" key="4">
    <source>
        <dbReference type="ARBA" id="ARBA00021923"/>
    </source>
</evidence>
<evidence type="ECO:0000256" key="8">
    <source>
        <dbReference type="ARBA" id="ARBA00033428"/>
    </source>
</evidence>
<evidence type="ECO:0000313" key="10">
    <source>
        <dbReference type="EMBL" id="SUZ86156.1"/>
    </source>
</evidence>
<comment type="subunit">
    <text evidence="2">Homodimer.</text>
</comment>
<dbReference type="NCBIfam" id="NF001273">
    <property type="entry name" value="PRK00230.1"/>
    <property type="match status" value="1"/>
</dbReference>
<dbReference type="NCBIfam" id="TIGR01740">
    <property type="entry name" value="pyrF"/>
    <property type="match status" value="1"/>
</dbReference>
<organism evidence="10">
    <name type="scientific">marine metagenome</name>
    <dbReference type="NCBI Taxonomy" id="408172"/>
    <lineage>
        <taxon>unclassified sequences</taxon>
        <taxon>metagenomes</taxon>
        <taxon>ecological metagenomes</taxon>
    </lineage>
</organism>
<evidence type="ECO:0000256" key="6">
    <source>
        <dbReference type="ARBA" id="ARBA00022975"/>
    </source>
</evidence>
<dbReference type="AlphaFoldDB" id="A0A381R339"/>
<accession>A0A381R339</accession>
<dbReference type="HAMAP" id="MF_01200_B">
    <property type="entry name" value="OMPdecase_type1_B"/>
    <property type="match status" value="1"/>
</dbReference>
<comment type="pathway">
    <text evidence="1">Pyrimidine metabolism; UMP biosynthesis via de novo pathway; UMP from orotate: step 2/2.</text>
</comment>
<proteinExistence type="inferred from homology"/>
<dbReference type="FunFam" id="3.20.20.70:FF:000015">
    <property type="entry name" value="Orotidine 5'-phosphate decarboxylase"/>
    <property type="match status" value="1"/>
</dbReference>
<dbReference type="InterPro" id="IPR001754">
    <property type="entry name" value="OMPdeCOase_dom"/>
</dbReference>
<keyword evidence="6" id="KW-0665">Pyrimidine biosynthesis</keyword>
<dbReference type="PROSITE" id="PS00156">
    <property type="entry name" value="OMPDECASE"/>
    <property type="match status" value="1"/>
</dbReference>
<dbReference type="Pfam" id="PF00215">
    <property type="entry name" value="OMPdecase"/>
    <property type="match status" value="1"/>
</dbReference>
<evidence type="ECO:0000256" key="5">
    <source>
        <dbReference type="ARBA" id="ARBA00022793"/>
    </source>
</evidence>
<evidence type="ECO:0000256" key="3">
    <source>
        <dbReference type="ARBA" id="ARBA00012321"/>
    </source>
</evidence>
<reference evidence="10" key="1">
    <citation type="submission" date="2018-05" db="EMBL/GenBank/DDBJ databases">
        <authorList>
            <person name="Lanie J.A."/>
            <person name="Ng W.-L."/>
            <person name="Kazmierczak K.M."/>
            <person name="Andrzejewski T.M."/>
            <person name="Davidsen T.M."/>
            <person name="Wayne K.J."/>
            <person name="Tettelin H."/>
            <person name="Glass J.I."/>
            <person name="Rusch D."/>
            <person name="Podicherti R."/>
            <person name="Tsui H.-C.T."/>
            <person name="Winkler M.E."/>
        </authorList>
    </citation>
    <scope>NUCLEOTIDE SEQUENCE</scope>
</reference>
<dbReference type="GO" id="GO:0044205">
    <property type="term" value="P:'de novo' UMP biosynthetic process"/>
    <property type="evidence" value="ECO:0007669"/>
    <property type="project" value="UniProtKB-UniPathway"/>
</dbReference>
<dbReference type="Gene3D" id="3.20.20.70">
    <property type="entry name" value="Aldolase class I"/>
    <property type="match status" value="1"/>
</dbReference>
<sequence length="233" mass="24482">MGRVIIALDFPRGDEALNLVDNLGEAGTFYKVGLQLYTAEGPRVVQALKDRGKRVFLDLKLHDIPNTVAGGVRVASQLGVDFLTLHTVGGGAMLEAARDAAGETRLLGVTVLTSLGAVDLEVTWGRKSPSVAEEVGRLADLAVQHRIHGVVVSPHEASSIRSRVGSEFLVVTPGIRPAGVDRDDQQRVATPAAAIAAGADYLVVGRSITRASDPEAALYSILTEVDLANSNDG</sequence>
<feature type="domain" description="Orotidine 5'-phosphate decarboxylase" evidence="9">
    <location>
        <begin position="3"/>
        <end position="221"/>
    </location>
</feature>
<dbReference type="CDD" id="cd04725">
    <property type="entry name" value="OMP_decarboxylase_like"/>
    <property type="match status" value="1"/>
</dbReference>
<name>A0A381R339_9ZZZZ</name>
<dbReference type="SMART" id="SM00934">
    <property type="entry name" value="OMPdecase"/>
    <property type="match status" value="1"/>
</dbReference>